<evidence type="ECO:0000256" key="5">
    <source>
        <dbReference type="ARBA" id="ARBA00039514"/>
    </source>
</evidence>
<dbReference type="OMA" id="MITINNS"/>
<evidence type="ECO:0000256" key="3">
    <source>
        <dbReference type="ARBA" id="ARBA00022737"/>
    </source>
</evidence>
<evidence type="ECO:0000256" key="1">
    <source>
        <dbReference type="ARBA" id="ARBA00007625"/>
    </source>
</evidence>
<reference evidence="7 8" key="1">
    <citation type="submission" date="2014-05" db="EMBL/GenBank/DDBJ databases">
        <title>Draft genome sequence of a rare smut relative, Tilletiaria anomala UBC 951.</title>
        <authorList>
            <consortium name="DOE Joint Genome Institute"/>
            <person name="Toome M."/>
            <person name="Kuo A."/>
            <person name="Henrissat B."/>
            <person name="Lipzen A."/>
            <person name="Tritt A."/>
            <person name="Yoshinaga Y."/>
            <person name="Zane M."/>
            <person name="Barry K."/>
            <person name="Grigoriev I.V."/>
            <person name="Spatafora J.W."/>
            <person name="Aimea M.C."/>
        </authorList>
    </citation>
    <scope>NUCLEOTIDE SEQUENCE [LARGE SCALE GENOMIC DNA]</scope>
    <source>
        <strain evidence="7 8">UBC 951</strain>
    </source>
</reference>
<feature type="compositionally biased region" description="Basic and acidic residues" evidence="6">
    <location>
        <begin position="54"/>
        <end position="68"/>
    </location>
</feature>
<feature type="compositionally biased region" description="Basic and acidic residues" evidence="6">
    <location>
        <begin position="419"/>
        <end position="429"/>
    </location>
</feature>
<dbReference type="InterPro" id="IPR015943">
    <property type="entry name" value="WD40/YVTN_repeat-like_dom_sf"/>
</dbReference>
<evidence type="ECO:0000256" key="6">
    <source>
        <dbReference type="SAM" id="MobiDB-lite"/>
    </source>
</evidence>
<evidence type="ECO:0000256" key="2">
    <source>
        <dbReference type="ARBA" id="ARBA00022574"/>
    </source>
</evidence>
<feature type="compositionally biased region" description="Low complexity" evidence="6">
    <location>
        <begin position="402"/>
        <end position="413"/>
    </location>
</feature>
<dbReference type="SUPFAM" id="SSF50978">
    <property type="entry name" value="WD40 repeat-like"/>
    <property type="match status" value="1"/>
</dbReference>
<feature type="compositionally biased region" description="Acidic residues" evidence="6">
    <location>
        <begin position="388"/>
        <end position="399"/>
    </location>
</feature>
<dbReference type="InterPro" id="IPR050505">
    <property type="entry name" value="WDR55/POC1"/>
</dbReference>
<evidence type="ECO:0000256" key="4">
    <source>
        <dbReference type="ARBA" id="ARBA00039238"/>
    </source>
</evidence>
<dbReference type="OrthoDB" id="2288928at2759"/>
<gene>
    <name evidence="7" type="ORF">K437DRAFT_272378</name>
</gene>
<dbReference type="FunCoup" id="A0A066WND6">
    <property type="interactions" value="427"/>
</dbReference>
<dbReference type="PANTHER" id="PTHR44019">
    <property type="entry name" value="WD REPEAT-CONTAINING PROTEIN 55"/>
    <property type="match status" value="1"/>
</dbReference>
<evidence type="ECO:0000313" key="8">
    <source>
        <dbReference type="Proteomes" id="UP000027361"/>
    </source>
</evidence>
<evidence type="ECO:0000313" key="7">
    <source>
        <dbReference type="EMBL" id="KDN52509.1"/>
    </source>
</evidence>
<dbReference type="RefSeq" id="XP_013245348.1">
    <property type="nucleotide sequence ID" value="XM_013389894.1"/>
</dbReference>
<comment type="similarity">
    <text evidence="1">Belongs to the WD repeat WDR55 family.</text>
</comment>
<sequence>MDVPFAADVLDVDLLQSAVPESDRQIAVAALVSGKVCLIDYSDLHRSGSSGTKVGERNHVEDSGRPGHDAAAAGKRKRSVNRSDERNTSRLYSKAWTVKSGSKSCRAARFSVDGTSVFAIAKDMSISRIDVQTGSVLQEWKKAHDAAPSCILPISSTMFATGDDDGVVKMWDARVPTSSLHSGIGNAGSRSSVHSWSHHSDWVTDMMWRSHLRAPMKLRKDSKHKAPPQDEEIPSESRSRLICVGGDGILSVIDPRAGKKGVECSADQEDELLSVRAIKGGDKIVVGTSLGPLSIWAPSKGLLDHVDRLAGHPASVDSLDVLDEDTVLTGSSDGLVRVVQIYPHKLLGVAADHEGFPVERALHAGDWLASIGHENFIRFTSLKDLLDGSEDEGTDEDAEVQGSGDAASSSGASDDSDAEVSKSAKKEARVTATLKQASMPEASSNFFDDL</sequence>
<feature type="region of interest" description="Disordered" evidence="6">
    <location>
        <begin position="388"/>
        <end position="436"/>
    </location>
</feature>
<dbReference type="GeneID" id="25266350"/>
<dbReference type="InParanoid" id="A0A066WND6"/>
<dbReference type="Gene3D" id="2.130.10.10">
    <property type="entry name" value="YVTN repeat-like/Quinoprotein amine dehydrogenase"/>
    <property type="match status" value="2"/>
</dbReference>
<name>A0A066WND6_TILAU</name>
<dbReference type="EMBL" id="JMSN01000009">
    <property type="protein sequence ID" value="KDN52509.1"/>
    <property type="molecule type" value="Genomic_DNA"/>
</dbReference>
<proteinExistence type="inferred from homology"/>
<dbReference type="STRING" id="1037660.A0A066WND6"/>
<dbReference type="SMART" id="SM00320">
    <property type="entry name" value="WD40"/>
    <property type="match status" value="4"/>
</dbReference>
<keyword evidence="2" id="KW-0853">WD repeat</keyword>
<dbReference type="InterPro" id="IPR001680">
    <property type="entry name" value="WD40_rpt"/>
</dbReference>
<feature type="region of interest" description="Disordered" evidence="6">
    <location>
        <begin position="47"/>
        <end position="86"/>
    </location>
</feature>
<feature type="region of interest" description="Disordered" evidence="6">
    <location>
        <begin position="218"/>
        <end position="237"/>
    </location>
</feature>
<keyword evidence="3" id="KW-0677">Repeat</keyword>
<organism evidence="7 8">
    <name type="scientific">Tilletiaria anomala (strain ATCC 24038 / CBS 436.72 / UBC 951)</name>
    <dbReference type="NCBI Taxonomy" id="1037660"/>
    <lineage>
        <taxon>Eukaryota</taxon>
        <taxon>Fungi</taxon>
        <taxon>Dikarya</taxon>
        <taxon>Basidiomycota</taxon>
        <taxon>Ustilaginomycotina</taxon>
        <taxon>Exobasidiomycetes</taxon>
        <taxon>Georgefischeriales</taxon>
        <taxon>Tilletiariaceae</taxon>
        <taxon>Tilletiaria</taxon>
    </lineage>
</organism>
<dbReference type="Proteomes" id="UP000027361">
    <property type="component" value="Unassembled WGS sequence"/>
</dbReference>
<dbReference type="AlphaFoldDB" id="A0A066WND6"/>
<dbReference type="InterPro" id="IPR036322">
    <property type="entry name" value="WD40_repeat_dom_sf"/>
</dbReference>
<protein>
    <recommendedName>
        <fullName evidence="4">WD repeat-containing protein JIP5</fullName>
    </recommendedName>
    <alternativeName>
        <fullName evidence="5">WD repeat-containing protein jip5</fullName>
    </alternativeName>
</protein>
<comment type="caution">
    <text evidence="7">The sequence shown here is derived from an EMBL/GenBank/DDBJ whole genome shotgun (WGS) entry which is preliminary data.</text>
</comment>
<dbReference type="PANTHER" id="PTHR44019:SF20">
    <property type="entry name" value="WD REPEAT-CONTAINING PROTEIN 55"/>
    <property type="match status" value="1"/>
</dbReference>
<keyword evidence="8" id="KW-1185">Reference proteome</keyword>
<accession>A0A066WND6</accession>
<dbReference type="HOGENOM" id="CLU_035848_2_1_1"/>